<sequence>MSSRLTVSYVRYEPAGVAARRRRRRHRGAAAAARRCHRRRHRRHGLRGAAPRRRIPETRVRSVGIFSLYFGLLV</sequence>
<name>A0A151IWQ7_9HYME</name>
<keyword evidence="3" id="KW-1185">Reference proteome</keyword>
<gene>
    <name evidence="2" type="ORF">ALC57_15572</name>
</gene>
<proteinExistence type="predicted"/>
<dbReference type="Proteomes" id="UP000078492">
    <property type="component" value="Unassembled WGS sequence"/>
</dbReference>
<dbReference type="AlphaFoldDB" id="A0A151IWQ7"/>
<accession>A0A151IWQ7</accession>
<feature type="region of interest" description="Disordered" evidence="1">
    <location>
        <begin position="20"/>
        <end position="53"/>
    </location>
</feature>
<organism evidence="2 3">
    <name type="scientific">Trachymyrmex cornetzi</name>
    <dbReference type="NCBI Taxonomy" id="471704"/>
    <lineage>
        <taxon>Eukaryota</taxon>
        <taxon>Metazoa</taxon>
        <taxon>Ecdysozoa</taxon>
        <taxon>Arthropoda</taxon>
        <taxon>Hexapoda</taxon>
        <taxon>Insecta</taxon>
        <taxon>Pterygota</taxon>
        <taxon>Neoptera</taxon>
        <taxon>Endopterygota</taxon>
        <taxon>Hymenoptera</taxon>
        <taxon>Apocrita</taxon>
        <taxon>Aculeata</taxon>
        <taxon>Formicoidea</taxon>
        <taxon>Formicidae</taxon>
        <taxon>Myrmicinae</taxon>
        <taxon>Trachymyrmex</taxon>
    </lineage>
</organism>
<reference evidence="2 3" key="1">
    <citation type="submission" date="2015-09" db="EMBL/GenBank/DDBJ databases">
        <title>Trachymyrmex cornetzi WGS genome.</title>
        <authorList>
            <person name="Nygaard S."/>
            <person name="Hu H."/>
            <person name="Boomsma J."/>
            <person name="Zhang G."/>
        </authorList>
    </citation>
    <scope>NUCLEOTIDE SEQUENCE [LARGE SCALE GENOMIC DNA]</scope>
    <source>
        <strain evidence="2">Tcor2-1</strain>
        <tissue evidence="2">Whole body</tissue>
    </source>
</reference>
<evidence type="ECO:0000313" key="2">
    <source>
        <dbReference type="EMBL" id="KYN12254.1"/>
    </source>
</evidence>
<dbReference type="EMBL" id="KQ980846">
    <property type="protein sequence ID" value="KYN12254.1"/>
    <property type="molecule type" value="Genomic_DNA"/>
</dbReference>
<evidence type="ECO:0000313" key="3">
    <source>
        <dbReference type="Proteomes" id="UP000078492"/>
    </source>
</evidence>
<protein>
    <submittedName>
        <fullName evidence="2">Uncharacterized protein</fullName>
    </submittedName>
</protein>
<evidence type="ECO:0000256" key="1">
    <source>
        <dbReference type="SAM" id="MobiDB-lite"/>
    </source>
</evidence>